<dbReference type="SUPFAM" id="SSF53850">
    <property type="entry name" value="Periplasmic binding protein-like II"/>
    <property type="match status" value="1"/>
</dbReference>
<protein>
    <submittedName>
        <fullName evidence="5">Spermidine/putrescine ABC transporter substrate-binding protein</fullName>
    </submittedName>
</protein>
<proteinExistence type="predicted"/>
<dbReference type="PANTHER" id="PTHR30222">
    <property type="entry name" value="SPERMIDINE/PUTRESCINE-BINDING PERIPLASMIC PROTEIN"/>
    <property type="match status" value="1"/>
</dbReference>
<organism evidence="5 6">
    <name type="scientific">Gluconacetobacter diazotrophicus</name>
    <name type="common">Acetobacter diazotrophicus</name>
    <dbReference type="NCBI Taxonomy" id="33996"/>
    <lineage>
        <taxon>Bacteria</taxon>
        <taxon>Pseudomonadati</taxon>
        <taxon>Pseudomonadota</taxon>
        <taxon>Alphaproteobacteria</taxon>
        <taxon>Acetobacterales</taxon>
        <taxon>Acetobacteraceae</taxon>
        <taxon>Gluconacetobacter</taxon>
    </lineage>
</organism>
<accession>A0A7W4I798</accession>
<reference evidence="5 6" key="1">
    <citation type="submission" date="2020-04" db="EMBL/GenBank/DDBJ databases">
        <title>Description of novel Gluconacetobacter.</title>
        <authorList>
            <person name="Sombolestani A."/>
        </authorList>
    </citation>
    <scope>NUCLEOTIDE SEQUENCE [LARGE SCALE GENOMIC DNA]</scope>
    <source>
        <strain evidence="5 6">LMG 7603</strain>
    </source>
</reference>
<evidence type="ECO:0000313" key="5">
    <source>
        <dbReference type="EMBL" id="MBB2157565.1"/>
    </source>
</evidence>
<dbReference type="GO" id="GO:0042597">
    <property type="term" value="C:periplasmic space"/>
    <property type="evidence" value="ECO:0007669"/>
    <property type="project" value="UniProtKB-SubCell"/>
</dbReference>
<evidence type="ECO:0000256" key="4">
    <source>
        <dbReference type="ARBA" id="ARBA00022764"/>
    </source>
</evidence>
<keyword evidence="2" id="KW-0813">Transport</keyword>
<gene>
    <name evidence="5" type="ORF">HLH33_14795</name>
</gene>
<dbReference type="Gene3D" id="3.40.190.10">
    <property type="entry name" value="Periplasmic binding protein-like II"/>
    <property type="match status" value="2"/>
</dbReference>
<keyword evidence="3" id="KW-0732">Signal</keyword>
<dbReference type="InterPro" id="IPR006059">
    <property type="entry name" value="SBP"/>
</dbReference>
<dbReference type="Pfam" id="PF13416">
    <property type="entry name" value="SBP_bac_8"/>
    <property type="match status" value="1"/>
</dbReference>
<comment type="subcellular location">
    <subcellularLocation>
        <location evidence="1">Periplasm</location>
    </subcellularLocation>
</comment>
<dbReference type="CDD" id="cd13590">
    <property type="entry name" value="PBP2_PotD_PotF_like"/>
    <property type="match status" value="1"/>
</dbReference>
<evidence type="ECO:0000256" key="1">
    <source>
        <dbReference type="ARBA" id="ARBA00004418"/>
    </source>
</evidence>
<dbReference type="GO" id="GO:0019808">
    <property type="term" value="F:polyamine binding"/>
    <property type="evidence" value="ECO:0007669"/>
    <property type="project" value="InterPro"/>
</dbReference>
<dbReference type="PRINTS" id="PR00909">
    <property type="entry name" value="SPERMDNBNDNG"/>
</dbReference>
<evidence type="ECO:0000313" key="6">
    <source>
        <dbReference type="Proteomes" id="UP000550787"/>
    </source>
</evidence>
<dbReference type="Proteomes" id="UP000550787">
    <property type="component" value="Unassembled WGS sequence"/>
</dbReference>
<dbReference type="PANTHER" id="PTHR30222:SF12">
    <property type="entry name" value="NORSPERMIDINE SENSOR"/>
    <property type="match status" value="1"/>
</dbReference>
<evidence type="ECO:0000256" key="3">
    <source>
        <dbReference type="ARBA" id="ARBA00022729"/>
    </source>
</evidence>
<dbReference type="InterPro" id="IPR001188">
    <property type="entry name" value="Sperm_putr-bd"/>
</dbReference>
<evidence type="ECO:0000256" key="2">
    <source>
        <dbReference type="ARBA" id="ARBA00022448"/>
    </source>
</evidence>
<sequence length="371" mass="41203">MEGLFSGMRQWTSRRPGRTGIARACPGFRIILPAILIVFGCQASSAAPLNFLVWESGVSPEVVKSWTDMTGIDINQIIFDSGDRRDLMVANVNAPIDLAVIDSAHVQAFGERGLLLDQSRFPLPPEEQSEGRWRAMCGRYGVPYSWGNTGIVYRADRLKVPPSSWGDLLKPVPALVGHIAMPDDQEELLAAALNYLGRPMNSGDPQDLRRAFDLLRAQAPAVLIYGLPVTAQQERSVHDLIDIGLGGTGDEKTLNMTTDQTQPWRFVTPREGVMVWVDCLAVLSRTSRPDLAEKFIRFLVRPDNAVRDAIFLHQPTPNPRAEAMLPRAVRDDPQIYPPQSYPIIYRKPVPTDSLALRRRILGALIAIHDAQ</sequence>
<comment type="caution">
    <text evidence="5">The sequence shown here is derived from an EMBL/GenBank/DDBJ whole genome shotgun (WGS) entry which is preliminary data.</text>
</comment>
<dbReference type="EMBL" id="JABEQG010000034">
    <property type="protein sequence ID" value="MBB2157565.1"/>
    <property type="molecule type" value="Genomic_DNA"/>
</dbReference>
<name>A0A7W4I798_GLUDI</name>
<keyword evidence="4" id="KW-0574">Periplasm</keyword>
<dbReference type="GO" id="GO:0015846">
    <property type="term" value="P:polyamine transport"/>
    <property type="evidence" value="ECO:0007669"/>
    <property type="project" value="InterPro"/>
</dbReference>
<dbReference type="AlphaFoldDB" id="A0A7W4I798"/>